<evidence type="ECO:0000256" key="4">
    <source>
        <dbReference type="ARBA" id="ARBA00022630"/>
    </source>
</evidence>
<dbReference type="Gene3D" id="3.20.20.220">
    <property type="match status" value="1"/>
</dbReference>
<protein>
    <submittedName>
        <fullName evidence="7">Uncharacterized protein</fullName>
    </submittedName>
</protein>
<keyword evidence="4" id="KW-0285">Flavoprotein</keyword>
<dbReference type="Pfam" id="PF02219">
    <property type="entry name" value="MTHFR"/>
    <property type="match status" value="1"/>
</dbReference>
<gene>
    <name evidence="7" type="ORF">S01H4_20223</name>
</gene>
<dbReference type="GO" id="GO:0005829">
    <property type="term" value="C:cytosol"/>
    <property type="evidence" value="ECO:0007669"/>
    <property type="project" value="TreeGrafter"/>
</dbReference>
<keyword evidence="5" id="KW-0274">FAD</keyword>
<dbReference type="EMBL" id="BART01009074">
    <property type="protein sequence ID" value="GAG62467.1"/>
    <property type="molecule type" value="Genomic_DNA"/>
</dbReference>
<sequence length="228" mass="25836">MHQVHRSEVQFYSDLYKSSAVGIKNILCLTGDHQSFGNHPGAKGVFDIDSIQLIQIIKNMRDEGIFQNGDEILARNPDVFIGAAANPYADPFELRVDRLRKKIKAGADFIQTQSVYNLDKFNRWMDEIHSNGLDKKIHILAGVTPLKSLRMTERMKFHVPGVDIPDTIYSRMKNAADPKSEGYEIAIELIKELKKINGLHGIHITALFWEDIVPSLVKETGLYPRSSF</sequence>
<evidence type="ECO:0000256" key="1">
    <source>
        <dbReference type="ARBA" id="ARBA00001974"/>
    </source>
</evidence>
<evidence type="ECO:0000313" key="7">
    <source>
        <dbReference type="EMBL" id="GAG62467.1"/>
    </source>
</evidence>
<reference evidence="7" key="1">
    <citation type="journal article" date="2014" name="Front. Microbiol.">
        <title>High frequency of phylogenetically diverse reductive dehalogenase-homologous genes in deep subseafloor sedimentary metagenomes.</title>
        <authorList>
            <person name="Kawai M."/>
            <person name="Futagami T."/>
            <person name="Toyoda A."/>
            <person name="Takaki Y."/>
            <person name="Nishi S."/>
            <person name="Hori S."/>
            <person name="Arai W."/>
            <person name="Tsubouchi T."/>
            <person name="Morono Y."/>
            <person name="Uchiyama I."/>
            <person name="Ito T."/>
            <person name="Fujiyama A."/>
            <person name="Inagaki F."/>
            <person name="Takami H."/>
        </authorList>
    </citation>
    <scope>NUCLEOTIDE SEQUENCE</scope>
    <source>
        <strain evidence="7">Expedition CK06-06</strain>
    </source>
</reference>
<dbReference type="SUPFAM" id="SSF51730">
    <property type="entry name" value="FAD-linked oxidoreductase"/>
    <property type="match status" value="1"/>
</dbReference>
<evidence type="ECO:0000256" key="3">
    <source>
        <dbReference type="ARBA" id="ARBA00006743"/>
    </source>
</evidence>
<dbReference type="GO" id="GO:0004489">
    <property type="term" value="F:methylenetetrahydrofolate reductase [NAD(P)H] activity"/>
    <property type="evidence" value="ECO:0007669"/>
    <property type="project" value="InterPro"/>
</dbReference>
<dbReference type="GO" id="GO:0071949">
    <property type="term" value="F:FAD binding"/>
    <property type="evidence" value="ECO:0007669"/>
    <property type="project" value="TreeGrafter"/>
</dbReference>
<dbReference type="PANTHER" id="PTHR45754:SF3">
    <property type="entry name" value="METHYLENETETRAHYDROFOLATE REDUCTASE (NADPH)"/>
    <property type="match status" value="1"/>
</dbReference>
<dbReference type="GO" id="GO:0035999">
    <property type="term" value="P:tetrahydrofolate interconversion"/>
    <property type="evidence" value="ECO:0007669"/>
    <property type="project" value="UniProtKB-UniPathway"/>
</dbReference>
<dbReference type="UniPathway" id="UPA00193"/>
<comment type="cofactor">
    <cofactor evidence="1">
        <name>FAD</name>
        <dbReference type="ChEBI" id="CHEBI:57692"/>
    </cofactor>
</comment>
<organism evidence="7">
    <name type="scientific">marine sediment metagenome</name>
    <dbReference type="NCBI Taxonomy" id="412755"/>
    <lineage>
        <taxon>unclassified sequences</taxon>
        <taxon>metagenomes</taxon>
        <taxon>ecological metagenomes</taxon>
    </lineage>
</organism>
<dbReference type="InterPro" id="IPR003171">
    <property type="entry name" value="Mehydrof_redctse-like"/>
</dbReference>
<accession>X0ZX65</accession>
<comment type="pathway">
    <text evidence="2">One-carbon metabolism; tetrahydrofolate interconversion.</text>
</comment>
<dbReference type="CDD" id="cd00537">
    <property type="entry name" value="MTHFR"/>
    <property type="match status" value="1"/>
</dbReference>
<dbReference type="AlphaFoldDB" id="X0ZX65"/>
<comment type="caution">
    <text evidence="7">The sequence shown here is derived from an EMBL/GenBank/DDBJ whole genome shotgun (WGS) entry which is preliminary data.</text>
</comment>
<evidence type="ECO:0000256" key="5">
    <source>
        <dbReference type="ARBA" id="ARBA00022827"/>
    </source>
</evidence>
<proteinExistence type="inferred from homology"/>
<keyword evidence="6" id="KW-0560">Oxidoreductase</keyword>
<dbReference type="PANTHER" id="PTHR45754">
    <property type="entry name" value="METHYLENETETRAHYDROFOLATE REDUCTASE"/>
    <property type="match status" value="1"/>
</dbReference>
<dbReference type="InterPro" id="IPR029041">
    <property type="entry name" value="FAD-linked_oxidoreductase-like"/>
</dbReference>
<evidence type="ECO:0000256" key="6">
    <source>
        <dbReference type="ARBA" id="ARBA00023002"/>
    </source>
</evidence>
<evidence type="ECO:0000256" key="2">
    <source>
        <dbReference type="ARBA" id="ARBA00004777"/>
    </source>
</evidence>
<name>X0ZX65_9ZZZZ</name>
<comment type="similarity">
    <text evidence="3">Belongs to the methylenetetrahydrofolate reductase family.</text>
</comment>
<dbReference type="GO" id="GO:0009086">
    <property type="term" value="P:methionine biosynthetic process"/>
    <property type="evidence" value="ECO:0007669"/>
    <property type="project" value="TreeGrafter"/>
</dbReference>